<proteinExistence type="predicted"/>
<dbReference type="AlphaFoldDB" id="A0A6J7DMJ4"/>
<dbReference type="CDD" id="cd00383">
    <property type="entry name" value="trans_reg_C"/>
    <property type="match status" value="1"/>
</dbReference>
<dbReference type="SMART" id="SM00862">
    <property type="entry name" value="Trans_reg_C"/>
    <property type="match status" value="1"/>
</dbReference>
<reference evidence="3" key="1">
    <citation type="submission" date="2020-05" db="EMBL/GenBank/DDBJ databases">
        <authorList>
            <person name="Chiriac C."/>
            <person name="Salcher M."/>
            <person name="Ghai R."/>
            <person name="Kavagutti S V."/>
        </authorList>
    </citation>
    <scope>NUCLEOTIDE SEQUENCE</scope>
</reference>
<dbReference type="PROSITE" id="PS51755">
    <property type="entry name" value="OMPR_PHOB"/>
    <property type="match status" value="1"/>
</dbReference>
<dbReference type="InterPro" id="IPR001867">
    <property type="entry name" value="OmpR/PhoB-type_DNA-bd"/>
</dbReference>
<accession>A0A6J7DMJ4</accession>
<dbReference type="InterPro" id="IPR036388">
    <property type="entry name" value="WH-like_DNA-bd_sf"/>
</dbReference>
<keyword evidence="1" id="KW-0238">DNA-binding</keyword>
<dbReference type="Pfam" id="PF00486">
    <property type="entry name" value="Trans_reg_C"/>
    <property type="match status" value="1"/>
</dbReference>
<name>A0A6J7DMJ4_9ZZZZ</name>
<organism evidence="3">
    <name type="scientific">freshwater metagenome</name>
    <dbReference type="NCBI Taxonomy" id="449393"/>
    <lineage>
        <taxon>unclassified sequences</taxon>
        <taxon>metagenomes</taxon>
        <taxon>ecological metagenomes</taxon>
    </lineage>
</organism>
<dbReference type="EMBL" id="CAFBLW010000008">
    <property type="protein sequence ID" value="CAB4869519.1"/>
    <property type="molecule type" value="Genomic_DNA"/>
</dbReference>
<feature type="domain" description="OmpR/PhoB-type" evidence="2">
    <location>
        <begin position="1"/>
        <end position="89"/>
    </location>
</feature>
<evidence type="ECO:0000313" key="3">
    <source>
        <dbReference type="EMBL" id="CAB4869519.1"/>
    </source>
</evidence>
<dbReference type="InterPro" id="IPR016032">
    <property type="entry name" value="Sig_transdc_resp-reg_C-effctor"/>
</dbReference>
<protein>
    <submittedName>
        <fullName evidence="3">Unannotated protein</fullName>
    </submittedName>
</protein>
<dbReference type="GO" id="GO:0000160">
    <property type="term" value="P:phosphorelay signal transduction system"/>
    <property type="evidence" value="ECO:0007669"/>
    <property type="project" value="InterPro"/>
</dbReference>
<evidence type="ECO:0000259" key="2">
    <source>
        <dbReference type="PROSITE" id="PS51755"/>
    </source>
</evidence>
<dbReference type="GO" id="GO:0003677">
    <property type="term" value="F:DNA binding"/>
    <property type="evidence" value="ECO:0007669"/>
    <property type="project" value="UniProtKB-KW"/>
</dbReference>
<evidence type="ECO:0000256" key="1">
    <source>
        <dbReference type="ARBA" id="ARBA00023125"/>
    </source>
</evidence>
<dbReference type="GO" id="GO:0006355">
    <property type="term" value="P:regulation of DNA-templated transcription"/>
    <property type="evidence" value="ECO:0007669"/>
    <property type="project" value="InterPro"/>
</dbReference>
<sequence length="95" mass="10530">MDLSQHTFTIDGKTVALTNTEFQFLQLLMENPQRVFSRNQILEAIGVMKGLGTDHIVDSHASRLRTKIRANGGPEVIAVIRSVGFRLADPLPTEV</sequence>
<dbReference type="Gene3D" id="1.10.10.10">
    <property type="entry name" value="Winged helix-like DNA-binding domain superfamily/Winged helix DNA-binding domain"/>
    <property type="match status" value="1"/>
</dbReference>
<gene>
    <name evidence="3" type="ORF">UFOPK3461_00242</name>
</gene>
<dbReference type="SUPFAM" id="SSF46894">
    <property type="entry name" value="C-terminal effector domain of the bipartite response regulators"/>
    <property type="match status" value="1"/>
</dbReference>